<evidence type="ECO:0000313" key="2">
    <source>
        <dbReference type="EMBL" id="KZL89454.1"/>
    </source>
</evidence>
<evidence type="ECO:0000313" key="3">
    <source>
        <dbReference type="Proteomes" id="UP000076603"/>
    </source>
</evidence>
<accession>A0A162R5G7</accession>
<dbReference type="PANTHER" id="PTHR37305">
    <property type="entry name" value="INTEGRAL MEMBRANE PROTEIN-RELATED"/>
    <property type="match status" value="1"/>
</dbReference>
<dbReference type="Pfam" id="PF12730">
    <property type="entry name" value="ABC2_membrane_4"/>
    <property type="match status" value="1"/>
</dbReference>
<feature type="transmembrane region" description="Helical" evidence="1">
    <location>
        <begin position="175"/>
        <end position="203"/>
    </location>
</feature>
<keyword evidence="1" id="KW-1133">Transmembrane helix</keyword>
<evidence type="ECO:0000256" key="1">
    <source>
        <dbReference type="SAM" id="Phobius"/>
    </source>
</evidence>
<feature type="transmembrane region" description="Helical" evidence="1">
    <location>
        <begin position="223"/>
        <end position="245"/>
    </location>
</feature>
<feature type="transmembrane region" description="Helical" evidence="1">
    <location>
        <begin position="21"/>
        <end position="46"/>
    </location>
</feature>
<feature type="transmembrane region" description="Helical" evidence="1">
    <location>
        <begin position="58"/>
        <end position="82"/>
    </location>
</feature>
<keyword evidence="1" id="KW-0472">Membrane</keyword>
<feature type="transmembrane region" description="Helical" evidence="1">
    <location>
        <begin position="144"/>
        <end position="168"/>
    </location>
</feature>
<dbReference type="AlphaFoldDB" id="A0A162R5G7"/>
<dbReference type="EMBL" id="LWAE01000009">
    <property type="protein sequence ID" value="KZL89454.1"/>
    <property type="molecule type" value="Genomic_DNA"/>
</dbReference>
<organism evidence="2 3">
    <name type="scientific">Clostridium magnum DSM 2767</name>
    <dbReference type="NCBI Taxonomy" id="1121326"/>
    <lineage>
        <taxon>Bacteria</taxon>
        <taxon>Bacillati</taxon>
        <taxon>Bacillota</taxon>
        <taxon>Clostridia</taxon>
        <taxon>Eubacteriales</taxon>
        <taxon>Clostridiaceae</taxon>
        <taxon>Clostridium</taxon>
    </lineage>
</organism>
<comment type="caution">
    <text evidence="2">The sequence shown here is derived from an EMBL/GenBank/DDBJ whole genome shotgun (WGS) entry which is preliminary data.</text>
</comment>
<keyword evidence="3" id="KW-1185">Reference proteome</keyword>
<sequence>MVEFKAALINEIEKLYKKKKVLVAALISLIFIILGQLSITILRSGFGVRGTSSVEFPLLVLSVVVNTILPLFTALVTIDSFSGEFAQNTMKIMITRPVTRLKFFTAKITAIILFILVNLIFVMLFSTITGFIFNSNSYTLQGIIRILVSYLVTLVPMVVFSLIIVLFANILRSGISVFFVSIMIFIIFKALGIIFSSYSGLFFTSMMNWYTLWIMDSISFMKIFRQFMMMCSYVILLFTGSYYLFDKKDF</sequence>
<dbReference type="PANTHER" id="PTHR37305:SF1">
    <property type="entry name" value="MEMBRANE PROTEIN"/>
    <property type="match status" value="1"/>
</dbReference>
<dbReference type="STRING" id="1121326.CLMAG_53580"/>
<dbReference type="PATRIC" id="fig|1121326.3.peg.5422"/>
<feature type="transmembrane region" description="Helical" evidence="1">
    <location>
        <begin position="103"/>
        <end position="132"/>
    </location>
</feature>
<name>A0A162R5G7_9CLOT</name>
<dbReference type="Proteomes" id="UP000076603">
    <property type="component" value="Unassembled WGS sequence"/>
</dbReference>
<dbReference type="RefSeq" id="WP_066629456.1">
    <property type="nucleotide sequence ID" value="NZ_FQXL01000018.1"/>
</dbReference>
<dbReference type="OrthoDB" id="1711106at2"/>
<gene>
    <name evidence="2" type="ORF">CLMAG_53580</name>
</gene>
<reference evidence="2 3" key="1">
    <citation type="submission" date="2016-04" db="EMBL/GenBank/DDBJ databases">
        <title>Genome sequence of Clostridium magnum DSM 2767.</title>
        <authorList>
            <person name="Poehlein A."/>
            <person name="Uhlig R."/>
            <person name="Fischer R."/>
            <person name="Bahl H."/>
            <person name="Daniel R."/>
        </authorList>
    </citation>
    <scope>NUCLEOTIDE SEQUENCE [LARGE SCALE GENOMIC DNA]</scope>
    <source>
        <strain evidence="2 3">DSM 2767</strain>
    </source>
</reference>
<protein>
    <submittedName>
        <fullName evidence="2">ABC-2 family transporter protein</fullName>
    </submittedName>
</protein>
<proteinExistence type="predicted"/>
<keyword evidence="1" id="KW-0812">Transmembrane</keyword>